<name>A0AAD9PSX4_ACRCE</name>
<gene>
    <name evidence="2" type="ORF">P5673_031540</name>
</gene>
<organism evidence="2 3">
    <name type="scientific">Acropora cervicornis</name>
    <name type="common">Staghorn coral</name>
    <dbReference type="NCBI Taxonomy" id="6130"/>
    <lineage>
        <taxon>Eukaryota</taxon>
        <taxon>Metazoa</taxon>
        <taxon>Cnidaria</taxon>
        <taxon>Anthozoa</taxon>
        <taxon>Hexacorallia</taxon>
        <taxon>Scleractinia</taxon>
        <taxon>Astrocoeniina</taxon>
        <taxon>Acroporidae</taxon>
        <taxon>Acropora</taxon>
    </lineage>
</organism>
<evidence type="ECO:0000256" key="1">
    <source>
        <dbReference type="SAM" id="MobiDB-lite"/>
    </source>
</evidence>
<protein>
    <submittedName>
        <fullName evidence="2">Uncharacterized protein</fullName>
    </submittedName>
</protein>
<comment type="caution">
    <text evidence="2">The sequence shown here is derived from an EMBL/GenBank/DDBJ whole genome shotgun (WGS) entry which is preliminary data.</text>
</comment>
<dbReference type="AlphaFoldDB" id="A0AAD9PSX4"/>
<dbReference type="EMBL" id="JARQWQ010000150">
    <property type="protein sequence ID" value="KAK2548308.1"/>
    <property type="molecule type" value="Genomic_DNA"/>
</dbReference>
<reference evidence="2" key="1">
    <citation type="journal article" date="2023" name="G3 (Bethesda)">
        <title>Whole genome assembly and annotation of the endangered Caribbean coral Acropora cervicornis.</title>
        <authorList>
            <person name="Selwyn J.D."/>
            <person name="Vollmer S.V."/>
        </authorList>
    </citation>
    <scope>NUCLEOTIDE SEQUENCE</scope>
    <source>
        <strain evidence="2">K2</strain>
    </source>
</reference>
<feature type="region of interest" description="Disordered" evidence="1">
    <location>
        <begin position="87"/>
        <end position="112"/>
    </location>
</feature>
<evidence type="ECO:0000313" key="2">
    <source>
        <dbReference type="EMBL" id="KAK2548308.1"/>
    </source>
</evidence>
<dbReference type="Proteomes" id="UP001249851">
    <property type="component" value="Unassembled WGS sequence"/>
</dbReference>
<sequence length="309" mass="34707">MQTARYPCRQLNSKTIKSAALCYLSLVFLGKCSIISAKCVCKVEEEGFEKAWNSVCRTRDACDRALRGMRNVAFFFSAISAQSLKKQTKKKKADEDVDEESDDNEQLSDSSQVASSSSQEWIANHPTIVNQKLCPSVTYWIALTTPNGAPCSPILIHRALLECSVDVVANQVPCHEGKESSALKELFKVFKDHKNPFMDDLVKSSYQYCYRDEFESVVGDSDSVDLAECESEKVVRVWLVDPSFQSNLSWAVRKLQDAKLIIDRYGFQFDGMGVQRGKEPFEEQAMLSDKLMVLVNDIGIAMKKLGYAL</sequence>
<reference evidence="2" key="2">
    <citation type="journal article" date="2023" name="Science">
        <title>Genomic signatures of disease resistance in endangered staghorn corals.</title>
        <authorList>
            <person name="Vollmer S.V."/>
            <person name="Selwyn J.D."/>
            <person name="Despard B.A."/>
            <person name="Roesel C.L."/>
        </authorList>
    </citation>
    <scope>NUCLEOTIDE SEQUENCE</scope>
    <source>
        <strain evidence="2">K2</strain>
    </source>
</reference>
<keyword evidence="3" id="KW-1185">Reference proteome</keyword>
<feature type="compositionally biased region" description="Acidic residues" evidence="1">
    <location>
        <begin position="95"/>
        <end position="106"/>
    </location>
</feature>
<proteinExistence type="predicted"/>
<accession>A0AAD9PSX4</accession>
<evidence type="ECO:0000313" key="3">
    <source>
        <dbReference type="Proteomes" id="UP001249851"/>
    </source>
</evidence>